<evidence type="ECO:0000313" key="1">
    <source>
        <dbReference type="EMBL" id="KAF5102620.1"/>
    </source>
</evidence>
<accession>A0ACB6VAN8</accession>
<sequence>MDAVDTVTKDFEATVIADDDLPTQPELTTQQSESQVEFEQDAGDNFDDDDFDDDFGDFDDFDDFQEQENEPPAEPSLTTEQPQASTDISQSSTQPVPPRPKMQCLTETDFSSSVTIQASISSILSSTISMDPSHDDETVPPAFNPGTPASYFNERSQSLWQQLALIQPQALATDWKKSTIRRLFMISLGVPLDLDEILPPTKNPKKLVLPNNSKSSLASTSASASSRAATAASALPADTKPGDKNGENPLEVNTAHNLSAWNHMAQVSELALQGMSTEELTEHITALNLAVKQATQTLTIWETKKAAAEKDKQDFESLIESLVDYAQKVGRKKSVKKK</sequence>
<name>A0ACB6VAN8_9ASCO</name>
<dbReference type="Proteomes" id="UP000744676">
    <property type="component" value="Unassembled WGS sequence"/>
</dbReference>
<reference evidence="1 2" key="1">
    <citation type="journal article" date="2020" name="Front. Microbiol.">
        <title>Phenotypic and Genetic Characterization of the Cheese Ripening Yeast Geotrichum candidum.</title>
        <authorList>
            <person name="Perkins V."/>
            <person name="Vignola S."/>
            <person name="Lessard M.H."/>
            <person name="Plante P.L."/>
            <person name="Corbeil J."/>
            <person name="Dugat-Bony E."/>
            <person name="Frenette M."/>
            <person name="Labrie S."/>
        </authorList>
    </citation>
    <scope>NUCLEOTIDE SEQUENCE [LARGE SCALE GENOMIC DNA]</scope>
    <source>
        <strain evidence="1 2">LMA-1147</strain>
    </source>
</reference>
<organism evidence="1 2">
    <name type="scientific">Geotrichum galactomycetum</name>
    <dbReference type="NCBI Taxonomy" id="27317"/>
    <lineage>
        <taxon>Eukaryota</taxon>
        <taxon>Fungi</taxon>
        <taxon>Dikarya</taxon>
        <taxon>Ascomycota</taxon>
        <taxon>Saccharomycotina</taxon>
        <taxon>Dipodascomycetes</taxon>
        <taxon>Dipodascales</taxon>
        <taxon>Dipodascaceae</taxon>
        <taxon>Geotrichum</taxon>
    </lineage>
</organism>
<protein>
    <submittedName>
        <fullName evidence="1">Uncharacterized protein</fullName>
    </submittedName>
</protein>
<keyword evidence="2" id="KW-1185">Reference proteome</keyword>
<dbReference type="EMBL" id="QVQA01000004">
    <property type="protein sequence ID" value="KAF5102620.1"/>
    <property type="molecule type" value="Genomic_DNA"/>
</dbReference>
<proteinExistence type="predicted"/>
<comment type="caution">
    <text evidence="1">The sequence shown here is derived from an EMBL/GenBank/DDBJ whole genome shotgun (WGS) entry which is preliminary data.</text>
</comment>
<evidence type="ECO:0000313" key="2">
    <source>
        <dbReference type="Proteomes" id="UP000744676"/>
    </source>
</evidence>
<gene>
    <name evidence="1" type="ORF">D0Z00_000330</name>
</gene>